<dbReference type="KEGG" id="mpsy:CEK71_08930"/>
<evidence type="ECO:0000256" key="1">
    <source>
        <dbReference type="SAM" id="MobiDB-lite"/>
    </source>
</evidence>
<feature type="compositionally biased region" description="Basic and acidic residues" evidence="1">
    <location>
        <begin position="160"/>
        <end position="170"/>
    </location>
</feature>
<dbReference type="GO" id="GO:0032153">
    <property type="term" value="C:cell division site"/>
    <property type="evidence" value="ECO:0007669"/>
    <property type="project" value="TreeGrafter"/>
</dbReference>
<reference evidence="5 7" key="2">
    <citation type="submission" date="2017-11" db="EMBL/GenBank/DDBJ databases">
        <title>Draft Genome Sequence of Methylobacter psychrotolerans Sph1T, an Obligate Methanotroph from Low-Temperature Environments.</title>
        <authorList>
            <person name="Oshkin I.Y."/>
            <person name="Miroshnikov K."/>
            <person name="Belova S.E."/>
            <person name="Korzhenkov A."/>
            <person name="Toshchakov S.V."/>
            <person name="Dedysh S.N."/>
        </authorList>
    </citation>
    <scope>NUCLEOTIDE SEQUENCE [LARGE SCALE GENOMIC DNA]</scope>
    <source>
        <strain evidence="5 7">Sph1</strain>
    </source>
</reference>
<evidence type="ECO:0000259" key="3">
    <source>
        <dbReference type="PROSITE" id="PS51724"/>
    </source>
</evidence>
<dbReference type="PROSITE" id="PS51724">
    <property type="entry name" value="SPOR"/>
    <property type="match status" value="1"/>
</dbReference>
<feature type="region of interest" description="Disordered" evidence="1">
    <location>
        <begin position="53"/>
        <end position="195"/>
    </location>
</feature>
<reference evidence="4 6" key="1">
    <citation type="submission" date="2017-06" db="EMBL/GenBank/DDBJ databases">
        <title>Genome Sequencing of the methanotroph Methylovulum psychrotolerants str. HV10-M2 isolated from a high-altitude environment.</title>
        <authorList>
            <person name="Mateos-Rivera A."/>
        </authorList>
    </citation>
    <scope>NUCLEOTIDE SEQUENCE [LARGE SCALE GENOMIC DNA]</scope>
    <source>
        <strain evidence="4 6">HV10_M2</strain>
    </source>
</reference>
<dbReference type="GO" id="GO:0030428">
    <property type="term" value="C:cell septum"/>
    <property type="evidence" value="ECO:0007669"/>
    <property type="project" value="TreeGrafter"/>
</dbReference>
<accession>A0A1Z4BY26</accession>
<proteinExistence type="predicted"/>
<evidence type="ECO:0000313" key="7">
    <source>
        <dbReference type="Proteomes" id="UP000237423"/>
    </source>
</evidence>
<dbReference type="AlphaFoldDB" id="A0A1Z4BY26"/>
<feature type="transmembrane region" description="Helical" evidence="2">
    <location>
        <begin position="9"/>
        <end position="27"/>
    </location>
</feature>
<dbReference type="InterPro" id="IPR007730">
    <property type="entry name" value="SPOR-like_dom"/>
</dbReference>
<dbReference type="SUPFAM" id="SSF110997">
    <property type="entry name" value="Sporulation related repeat"/>
    <property type="match status" value="1"/>
</dbReference>
<protein>
    <recommendedName>
        <fullName evidence="3">SPOR domain-containing protein</fullName>
    </recommendedName>
</protein>
<feature type="domain" description="SPOR" evidence="3">
    <location>
        <begin position="192"/>
        <end position="270"/>
    </location>
</feature>
<dbReference type="EMBL" id="PGFZ01000001">
    <property type="protein sequence ID" value="POZ53495.1"/>
    <property type="molecule type" value="Genomic_DNA"/>
</dbReference>
<sequence>MNQELTQRIIGAIVLTALAAIFIPMLFEDPVDNSGQMVSELTIPEEPAITMDDSASKLPRNADDIAPLPDETTETPDKTDSNSGLSDTENMPPPMEEGELAGDPNDPELPGEGAMQNDSALPEDSPIDQPPAAAAPVVRLDTGDVSEVKKPGKKPYTVKETPKPPAHEPPKATPAKTQPKAPPPPPKPAKATGSLGRYYLQAGTFSKRENALALSDTIRKQGMPVQLDTIQTSKGTMYRLRVGPELDKKRAETMRSKLQQQNIGSMLVGE</sequence>
<dbReference type="GO" id="GO:0042834">
    <property type="term" value="F:peptidoglycan binding"/>
    <property type="evidence" value="ECO:0007669"/>
    <property type="project" value="InterPro"/>
</dbReference>
<dbReference type="PANTHER" id="PTHR38687">
    <property type="entry name" value="CELL DIVISION PROTEIN DEDD-RELATED"/>
    <property type="match status" value="1"/>
</dbReference>
<dbReference type="OrthoDB" id="7069135at2"/>
<keyword evidence="2" id="KW-1133">Transmembrane helix</keyword>
<dbReference type="Pfam" id="PF05036">
    <property type="entry name" value="SPOR"/>
    <property type="match status" value="1"/>
</dbReference>
<dbReference type="EMBL" id="CP022129">
    <property type="protein sequence ID" value="ASF46196.1"/>
    <property type="molecule type" value="Genomic_DNA"/>
</dbReference>
<keyword evidence="2" id="KW-0472">Membrane</keyword>
<dbReference type="Proteomes" id="UP000197019">
    <property type="component" value="Chromosome"/>
</dbReference>
<keyword evidence="6" id="KW-1185">Reference proteome</keyword>
<evidence type="ECO:0000256" key="2">
    <source>
        <dbReference type="SAM" id="Phobius"/>
    </source>
</evidence>
<dbReference type="Proteomes" id="UP000237423">
    <property type="component" value="Unassembled WGS sequence"/>
</dbReference>
<dbReference type="GO" id="GO:0032506">
    <property type="term" value="P:cytokinetic process"/>
    <property type="evidence" value="ECO:0007669"/>
    <property type="project" value="TreeGrafter"/>
</dbReference>
<dbReference type="RefSeq" id="WP_088619070.1">
    <property type="nucleotide sequence ID" value="NZ_CP022129.1"/>
</dbReference>
<dbReference type="InterPro" id="IPR052521">
    <property type="entry name" value="Cell_div_SPOR-domain"/>
</dbReference>
<evidence type="ECO:0000313" key="6">
    <source>
        <dbReference type="Proteomes" id="UP000197019"/>
    </source>
</evidence>
<dbReference type="PANTHER" id="PTHR38687:SF1">
    <property type="entry name" value="CELL DIVISION PROTEIN DEDD"/>
    <property type="match status" value="1"/>
</dbReference>
<evidence type="ECO:0000313" key="5">
    <source>
        <dbReference type="EMBL" id="POZ53495.1"/>
    </source>
</evidence>
<dbReference type="Gene3D" id="3.30.70.1070">
    <property type="entry name" value="Sporulation related repeat"/>
    <property type="match status" value="1"/>
</dbReference>
<organism evidence="4 6">
    <name type="scientific">Methylovulum psychrotolerans</name>
    <dbReference type="NCBI Taxonomy" id="1704499"/>
    <lineage>
        <taxon>Bacteria</taxon>
        <taxon>Pseudomonadati</taxon>
        <taxon>Pseudomonadota</taxon>
        <taxon>Gammaproteobacteria</taxon>
        <taxon>Methylococcales</taxon>
        <taxon>Methylococcaceae</taxon>
        <taxon>Methylovulum</taxon>
    </lineage>
</organism>
<dbReference type="InterPro" id="IPR036680">
    <property type="entry name" value="SPOR-like_sf"/>
</dbReference>
<evidence type="ECO:0000313" key="4">
    <source>
        <dbReference type="EMBL" id="ASF46196.1"/>
    </source>
</evidence>
<name>A0A1Z4BY26_9GAMM</name>
<keyword evidence="2" id="KW-0812">Transmembrane</keyword>
<gene>
    <name evidence="5" type="ORF">AADEFJLK_00520</name>
    <name evidence="4" type="ORF">CEK71_08930</name>
</gene>